<reference evidence="1" key="1">
    <citation type="submission" date="2021-11" db="EMBL/GenBank/DDBJ databases">
        <title>Fusarium solani-melongenae Genome sequencing and assembly.</title>
        <authorList>
            <person name="Xie S."/>
            <person name="Huang L."/>
            <person name="Zhang X."/>
        </authorList>
    </citation>
    <scope>NUCLEOTIDE SEQUENCE</scope>
    <source>
        <strain evidence="1">CRI 24-3</strain>
    </source>
</reference>
<evidence type="ECO:0000313" key="2">
    <source>
        <dbReference type="Proteomes" id="UP000830768"/>
    </source>
</evidence>
<sequence length="1348" mass="149494">MSTITGEGGKVAETTTRQENTLGELRLRHEETNDIILIPTPTDDPNDPLNWSKLYRVYLAVLVSFAIFFSNFLAAGPSVAIISITTDFFGPPGPDLGGNIAKVAYFFTSTALLQGMSNLMWMPLIAKFGRRPIYVLSFALYTAFSAWAGGATSYNSSLAARIMMGFASGAAECLAPLTISDLFFLHERGTIMAIYTTALSAGVGCGIIIAGLITKDLHWRYIYWVSVALIGSCTTLIIFAFPETRYNRAGDAEEPRTVTQHKNIMNQSSKAEDMDPEVFQAEVASTSQPSHRFPPKRTYWQSLALFSGIHTQESILKLFFRPVILLTLPPVLWATLMMSVTIGFLVAITSNFAVAFNTLYGFEAWQSGLCFIACPVGAGIGAFFGGRFSDMVADWLTRRNDGIRHPEMRLPAVSISLITAPLALVLYGVGIDKGLHWIVPTIGLGLLNFSIVQATNISLVYTIDGYRPVAGELAVTQHAFKSAFGFLLSFYTNPWIAKSGYSNAFGAMAGISGSVILMWIPMYIWGGRIRHATWSWPFVKRLAHWHQDREVDLQDRPFRCEVCDKAFGRQDLLKRHATCHDPSEPGSKRQKRASALAPRVSQACKACAASKLKCDEDASCKRCVSKGVTCEREARSIVVGEKHQIEQIHPLSILEQSSHLPFLEHDFSTFLRGVMTPTHGDPGRSIEQIDWTSIDPAYDPLQSHGLLDFRADSDMRFDDVAMGLGDLPCSPSFYYNGILLEPKSSVVVPTQPQKLDSDGRPLALGHAAYKESALGMWEPTQRDHINSNTKALSVLGESPHDPMILSVLDENPSQQFSPLHSSLRDQMLLLTLNACKPESKLAIIRAFPTPEILSKLIQSFFTHHRNQPDSFIHGPSFEPNEQGPEFILALANIATTFADSKVLHSLGFSLHEVVRVSLPKMFEQANSLTRALDALQAFVLDIEMGLWSGLKRKMEIAESQRQMPYTMLRRGGKFGRADQSASPPLPEDVGDVLQKKWLAWIEQESSNRLVYHTFIMDTQVSIGMSTQPLLSFSEFKTPMPESRDLWLAPNAEAWKAQYLKKERDENRLSLLLYLRESAEIDDTYDISFCRLIILCGIWGMIWQGLQTEAVLGKPKHSDAASKLRHQEILQTLKCFVLNMPEEETPSYDASSTLLYELVQMHLHMPFEEVELFAGKGDQNDARHALPLLSDWANSEEARKAIWHAGQVLRAAEQFAPAQLRGFYTIALYQANLALWAYAVVSQVNGLDREQPLQPTGAAVCLNGPDSSTIQRFISRGKPAMASIRPHSSQIDDTSISLLDQEAVVDNVVGILGANFAHCEALPPLVENLQQLLGNLGRAATSIRDYRAA</sequence>
<keyword evidence="2" id="KW-1185">Reference proteome</keyword>
<gene>
    <name evidence="1" type="ORF">LCI18_003755</name>
</gene>
<protein>
    <submittedName>
        <fullName evidence="1">Uncharacterized protein</fullName>
    </submittedName>
</protein>
<evidence type="ECO:0000313" key="1">
    <source>
        <dbReference type="EMBL" id="UPK92820.1"/>
    </source>
</evidence>
<organism evidence="1 2">
    <name type="scientific">Fusarium solani subsp. cucurbitae</name>
    <name type="common">Neocosmosporum cucurbitae</name>
    <dbReference type="NCBI Taxonomy" id="2747967"/>
    <lineage>
        <taxon>Eukaryota</taxon>
        <taxon>Fungi</taxon>
        <taxon>Dikarya</taxon>
        <taxon>Ascomycota</taxon>
        <taxon>Pezizomycotina</taxon>
        <taxon>Sordariomycetes</taxon>
        <taxon>Hypocreomycetidae</taxon>
        <taxon>Hypocreales</taxon>
        <taxon>Nectriaceae</taxon>
        <taxon>Fusarium</taxon>
        <taxon>Fusarium solani species complex</taxon>
    </lineage>
</organism>
<dbReference type="Proteomes" id="UP000830768">
    <property type="component" value="Chromosome 3"/>
</dbReference>
<name>A0ACD3YV39_FUSSC</name>
<accession>A0ACD3YV39</accession>
<proteinExistence type="predicted"/>
<dbReference type="EMBL" id="CP090032">
    <property type="protein sequence ID" value="UPK92820.1"/>
    <property type="molecule type" value="Genomic_DNA"/>
</dbReference>